<keyword evidence="2 6" id="KW-0378">Hydrolase</keyword>
<keyword evidence="6" id="KW-0961">Cell wall biogenesis/degradation</keyword>
<comment type="similarity">
    <text evidence="6">Belongs to the glycosyl hydrolase 16 family.</text>
</comment>
<dbReference type="SUPFAM" id="SSF49899">
    <property type="entry name" value="Concanavalin A-like lectins/glucanases"/>
    <property type="match status" value="1"/>
</dbReference>
<dbReference type="Pfam" id="PF06955">
    <property type="entry name" value="XET_C"/>
    <property type="match status" value="1"/>
</dbReference>
<keyword evidence="6" id="KW-0964">Secreted</keyword>
<dbReference type="EnsemblPlants" id="AET7Gv20494200.5">
    <property type="protein sequence ID" value="AET7Gv20494200.5"/>
    <property type="gene ID" value="AET7Gv20494200"/>
</dbReference>
<dbReference type="Pfam" id="PF00722">
    <property type="entry name" value="Glyco_hydro_16"/>
    <property type="match status" value="1"/>
</dbReference>
<dbReference type="PIRSF" id="PIRSF005604">
    <property type="entry name" value="XET"/>
    <property type="match status" value="1"/>
</dbReference>
<feature type="domain" description="GH16" evidence="7">
    <location>
        <begin position="24"/>
        <end position="224"/>
    </location>
</feature>
<dbReference type="PANTHER" id="PTHR31062">
    <property type="entry name" value="XYLOGLUCAN ENDOTRANSGLUCOSYLASE/HYDROLASE PROTEIN 8-RELATED"/>
    <property type="match status" value="1"/>
</dbReference>
<dbReference type="CDD" id="cd02176">
    <property type="entry name" value="GH16_XET"/>
    <property type="match status" value="1"/>
</dbReference>
<evidence type="ECO:0000313" key="9">
    <source>
        <dbReference type="Proteomes" id="UP000015105"/>
    </source>
</evidence>
<comment type="PTM">
    <text evidence="6">Contains at least one intrachain disulfide bond essential for its enzymatic activity.</text>
</comment>
<keyword evidence="9" id="KW-1185">Reference proteome</keyword>
<dbReference type="InterPro" id="IPR000757">
    <property type="entry name" value="Beta-glucanase-like"/>
</dbReference>
<keyword evidence="6" id="KW-0052">Apoplast</keyword>
<keyword evidence="6" id="KW-0732">Signal</keyword>
<reference evidence="9" key="1">
    <citation type="journal article" date="2014" name="Science">
        <title>Ancient hybridizations among the ancestral genomes of bread wheat.</title>
        <authorList>
            <consortium name="International Wheat Genome Sequencing Consortium,"/>
            <person name="Marcussen T."/>
            <person name="Sandve S.R."/>
            <person name="Heier L."/>
            <person name="Spannagl M."/>
            <person name="Pfeifer M."/>
            <person name="Jakobsen K.S."/>
            <person name="Wulff B.B."/>
            <person name="Steuernagel B."/>
            <person name="Mayer K.F."/>
            <person name="Olsen O.A."/>
        </authorList>
    </citation>
    <scope>NUCLEOTIDE SEQUENCE [LARGE SCALE GENOMIC DNA]</scope>
    <source>
        <strain evidence="9">cv. AL8/78</strain>
    </source>
</reference>
<dbReference type="PROSITE" id="PS51762">
    <property type="entry name" value="GH16_2"/>
    <property type="match status" value="1"/>
</dbReference>
<dbReference type="InterPro" id="IPR013320">
    <property type="entry name" value="ConA-like_dom_sf"/>
</dbReference>
<dbReference type="Gene3D" id="2.60.120.200">
    <property type="match status" value="1"/>
</dbReference>
<keyword evidence="3" id="KW-1015">Disulfide bond</keyword>
<dbReference type="InterPro" id="IPR010713">
    <property type="entry name" value="XET_C"/>
</dbReference>
<organism evidence="8 9">
    <name type="scientific">Aegilops tauschii subsp. strangulata</name>
    <name type="common">Goatgrass</name>
    <dbReference type="NCBI Taxonomy" id="200361"/>
    <lineage>
        <taxon>Eukaryota</taxon>
        <taxon>Viridiplantae</taxon>
        <taxon>Streptophyta</taxon>
        <taxon>Embryophyta</taxon>
        <taxon>Tracheophyta</taxon>
        <taxon>Spermatophyta</taxon>
        <taxon>Magnoliopsida</taxon>
        <taxon>Liliopsida</taxon>
        <taxon>Poales</taxon>
        <taxon>Poaceae</taxon>
        <taxon>BOP clade</taxon>
        <taxon>Pooideae</taxon>
        <taxon>Triticodae</taxon>
        <taxon>Triticeae</taxon>
        <taxon>Triticinae</taxon>
        <taxon>Aegilops</taxon>
    </lineage>
</organism>
<reference evidence="8" key="5">
    <citation type="journal article" date="2021" name="G3 (Bethesda)">
        <title>Aegilops tauschii genome assembly Aet v5.0 features greater sequence contiguity and improved annotation.</title>
        <authorList>
            <person name="Wang L."/>
            <person name="Zhu T."/>
            <person name="Rodriguez J.C."/>
            <person name="Deal K.R."/>
            <person name="Dubcovsky J."/>
            <person name="McGuire P.E."/>
            <person name="Lux T."/>
            <person name="Spannagl M."/>
            <person name="Mayer K.F.X."/>
            <person name="Baldrich P."/>
            <person name="Meyers B.C."/>
            <person name="Huo N."/>
            <person name="Gu Y.Q."/>
            <person name="Zhou H."/>
            <person name="Devos K.M."/>
            <person name="Bennetzen J.L."/>
            <person name="Unver T."/>
            <person name="Budak H."/>
            <person name="Gulick P.J."/>
            <person name="Galiba G."/>
            <person name="Kalapos B."/>
            <person name="Nelson D.R."/>
            <person name="Li P."/>
            <person name="You F.M."/>
            <person name="Luo M.C."/>
            <person name="Dvorak J."/>
        </authorList>
    </citation>
    <scope>NUCLEOTIDE SEQUENCE [LARGE SCALE GENOMIC DNA]</scope>
    <source>
        <strain evidence="8">cv. AL8/78</strain>
    </source>
</reference>
<feature type="active site" description="Proton donor" evidence="5">
    <location>
        <position position="113"/>
    </location>
</feature>
<evidence type="ECO:0000259" key="7">
    <source>
        <dbReference type="PROSITE" id="PS51762"/>
    </source>
</evidence>
<name>A0A453R7P7_AEGTS</name>
<dbReference type="GO" id="GO:0004553">
    <property type="term" value="F:hydrolase activity, hydrolyzing O-glycosyl compounds"/>
    <property type="evidence" value="ECO:0007669"/>
    <property type="project" value="InterPro"/>
</dbReference>
<dbReference type="Proteomes" id="UP000015105">
    <property type="component" value="Chromosome 7D"/>
</dbReference>
<dbReference type="GO" id="GO:0042546">
    <property type="term" value="P:cell wall biogenesis"/>
    <property type="evidence" value="ECO:0007669"/>
    <property type="project" value="InterPro"/>
</dbReference>
<dbReference type="GO" id="GO:0071555">
    <property type="term" value="P:cell wall organization"/>
    <property type="evidence" value="ECO:0007669"/>
    <property type="project" value="UniProtKB-KW"/>
</dbReference>
<dbReference type="GO" id="GO:0010411">
    <property type="term" value="P:xyloglucan metabolic process"/>
    <property type="evidence" value="ECO:0007669"/>
    <property type="project" value="InterPro"/>
</dbReference>
<keyword evidence="4 6" id="KW-0326">Glycosidase</keyword>
<proteinExistence type="inferred from homology"/>
<comment type="subcellular location">
    <subcellularLocation>
        <location evidence="6">Secreted</location>
        <location evidence="6">Cell wall</location>
    </subcellularLocation>
    <subcellularLocation>
        <location evidence="6">Secreted</location>
        <location evidence="6">Extracellular space</location>
        <location evidence="6">Apoplast</location>
    </subcellularLocation>
</comment>
<dbReference type="EC" id="2.4.1.207" evidence="6"/>
<comment type="function">
    <text evidence="6">Catalyzes xyloglucan endohydrolysis (XEH) and/or endotransglycosylation (XET). Cleaves and religates xyloglucan polymers, an essential constituent of the primary cell wall, and thereby participates in cell wall construction of growing tissues.</text>
</comment>
<dbReference type="STRING" id="200361.A0A453R7P7"/>
<sequence length="299" mass="34171">LAMASSVQHPWLLLLLVLLSAVAPATARTPVFDDNYVPTWGADGYHLVNQGTQVRLTMDKRSGAGFCSKSTDGSGFFRMRVKVPGGYTAGVVTAFFLMSIPPQSSDRDEVDFEFLGNVDGQPITLQTNVFVNGHGNREQRMKLWFDPAADFYEYKILWNPHQLVIFVDDVPIRVLRNLTGRVPEYEFPAKRMGIWASLWNGSEWATDRGRIKIDWNRAPFTAGYQGFGVDACANTSPTPCHSRNWWWNAHRYRRLSARQRAAYENVKKTYMYYDYCADKDRFKNTTMPVECSHTSYLAY</sequence>
<reference evidence="9" key="2">
    <citation type="journal article" date="2017" name="Nat. Plants">
        <title>The Aegilops tauschii genome reveals multiple impacts of transposons.</title>
        <authorList>
            <person name="Zhao G."/>
            <person name="Zou C."/>
            <person name="Li K."/>
            <person name="Wang K."/>
            <person name="Li T."/>
            <person name="Gao L."/>
            <person name="Zhang X."/>
            <person name="Wang H."/>
            <person name="Yang Z."/>
            <person name="Liu X."/>
            <person name="Jiang W."/>
            <person name="Mao L."/>
            <person name="Kong X."/>
            <person name="Jiao Y."/>
            <person name="Jia J."/>
        </authorList>
    </citation>
    <scope>NUCLEOTIDE SEQUENCE [LARGE SCALE GENOMIC DNA]</scope>
    <source>
        <strain evidence="9">cv. AL8/78</strain>
    </source>
</reference>
<feature type="signal peptide" evidence="6">
    <location>
        <begin position="1"/>
        <end position="27"/>
    </location>
</feature>
<feature type="active site" description="Nucleophile" evidence="5">
    <location>
        <position position="109"/>
    </location>
</feature>
<keyword evidence="6" id="KW-0134">Cell wall</keyword>
<dbReference type="GO" id="GO:0048046">
    <property type="term" value="C:apoplast"/>
    <property type="evidence" value="ECO:0007669"/>
    <property type="project" value="UniProtKB-SubCell"/>
</dbReference>
<dbReference type="AlphaFoldDB" id="A0A453R7P7"/>
<dbReference type="GO" id="GO:0016762">
    <property type="term" value="F:xyloglucan:xyloglucosyl transferase activity"/>
    <property type="evidence" value="ECO:0007669"/>
    <property type="project" value="UniProtKB-EC"/>
</dbReference>
<evidence type="ECO:0000313" key="8">
    <source>
        <dbReference type="EnsemblPlants" id="AET7Gv20494200.5"/>
    </source>
</evidence>
<dbReference type="Gramene" id="AET7Gv20494200.5">
    <property type="protein sequence ID" value="AET7Gv20494200.5"/>
    <property type="gene ID" value="AET7Gv20494200"/>
</dbReference>
<keyword evidence="1 6" id="KW-0808">Transferase</keyword>
<evidence type="ECO:0000256" key="4">
    <source>
        <dbReference type="ARBA" id="ARBA00023295"/>
    </source>
</evidence>
<evidence type="ECO:0000256" key="3">
    <source>
        <dbReference type="ARBA" id="ARBA00023157"/>
    </source>
</evidence>
<reference evidence="8" key="3">
    <citation type="journal article" date="2017" name="Nature">
        <title>Genome sequence of the progenitor of the wheat D genome Aegilops tauschii.</title>
        <authorList>
            <person name="Luo M.C."/>
            <person name="Gu Y.Q."/>
            <person name="Puiu D."/>
            <person name="Wang H."/>
            <person name="Twardziok S.O."/>
            <person name="Deal K.R."/>
            <person name="Huo N."/>
            <person name="Zhu T."/>
            <person name="Wang L."/>
            <person name="Wang Y."/>
            <person name="McGuire P.E."/>
            <person name="Liu S."/>
            <person name="Long H."/>
            <person name="Ramasamy R.K."/>
            <person name="Rodriguez J.C."/>
            <person name="Van S.L."/>
            <person name="Yuan L."/>
            <person name="Wang Z."/>
            <person name="Xia Z."/>
            <person name="Xiao L."/>
            <person name="Anderson O.D."/>
            <person name="Ouyang S."/>
            <person name="Liang Y."/>
            <person name="Zimin A.V."/>
            <person name="Pertea G."/>
            <person name="Qi P."/>
            <person name="Bennetzen J.L."/>
            <person name="Dai X."/>
            <person name="Dawson M.W."/>
            <person name="Muller H.G."/>
            <person name="Kugler K."/>
            <person name="Rivarola-Duarte L."/>
            <person name="Spannagl M."/>
            <person name="Mayer K.F.X."/>
            <person name="Lu F.H."/>
            <person name="Bevan M.W."/>
            <person name="Leroy P."/>
            <person name="Li P."/>
            <person name="You F.M."/>
            <person name="Sun Q."/>
            <person name="Liu Z."/>
            <person name="Lyons E."/>
            <person name="Wicker T."/>
            <person name="Salzberg S.L."/>
            <person name="Devos K.M."/>
            <person name="Dvorak J."/>
        </authorList>
    </citation>
    <scope>NUCLEOTIDE SEQUENCE [LARGE SCALE GENOMIC DNA]</scope>
    <source>
        <strain evidence="8">cv. AL8/78</strain>
    </source>
</reference>
<evidence type="ECO:0000256" key="5">
    <source>
        <dbReference type="PIRSR" id="PIRSR005604-1"/>
    </source>
</evidence>
<dbReference type="InterPro" id="IPR016455">
    <property type="entry name" value="XTH"/>
</dbReference>
<accession>A0A453R7P7</accession>
<evidence type="ECO:0000256" key="1">
    <source>
        <dbReference type="ARBA" id="ARBA00022679"/>
    </source>
</evidence>
<feature type="chain" id="PRO_5018820642" description="Xyloglucan endotransglucosylase/hydrolase" evidence="6">
    <location>
        <begin position="28"/>
        <end position="299"/>
    </location>
</feature>
<evidence type="ECO:0000256" key="6">
    <source>
        <dbReference type="RuleBase" id="RU361120"/>
    </source>
</evidence>
<reference evidence="8" key="4">
    <citation type="submission" date="2019-03" db="UniProtKB">
        <authorList>
            <consortium name="EnsemblPlants"/>
        </authorList>
    </citation>
    <scope>IDENTIFICATION</scope>
</reference>
<protein>
    <recommendedName>
        <fullName evidence="6">Xyloglucan endotransglucosylase/hydrolase</fullName>
        <ecNumber evidence="6">2.4.1.207</ecNumber>
    </recommendedName>
</protein>
<dbReference type="InterPro" id="IPR044791">
    <property type="entry name" value="Beta-glucanase/XTH"/>
</dbReference>
<evidence type="ECO:0000256" key="2">
    <source>
        <dbReference type="ARBA" id="ARBA00022801"/>
    </source>
</evidence>